<reference evidence="2" key="1">
    <citation type="journal article" date="2019" name="bioRxiv">
        <title>The Genome of the Zebra Mussel, Dreissena polymorpha: A Resource for Invasive Species Research.</title>
        <authorList>
            <person name="McCartney M.A."/>
            <person name="Auch B."/>
            <person name="Kono T."/>
            <person name="Mallez S."/>
            <person name="Zhang Y."/>
            <person name="Obille A."/>
            <person name="Becker A."/>
            <person name="Abrahante J.E."/>
            <person name="Garbe J."/>
            <person name="Badalamenti J.P."/>
            <person name="Herman A."/>
            <person name="Mangelson H."/>
            <person name="Liachko I."/>
            <person name="Sullivan S."/>
            <person name="Sone E.D."/>
            <person name="Koren S."/>
            <person name="Silverstein K.A.T."/>
            <person name="Beckman K.B."/>
            <person name="Gohl D.M."/>
        </authorList>
    </citation>
    <scope>NUCLEOTIDE SEQUENCE</scope>
    <source>
        <strain evidence="2">Duluth1</strain>
        <tissue evidence="2">Whole animal</tissue>
    </source>
</reference>
<proteinExistence type="predicted"/>
<name>A0A9D3XZN1_DREPO</name>
<evidence type="ECO:0000313" key="3">
    <source>
        <dbReference type="Proteomes" id="UP000828390"/>
    </source>
</evidence>
<accession>A0A9D3XZN1</accession>
<evidence type="ECO:0000256" key="1">
    <source>
        <dbReference type="SAM" id="Coils"/>
    </source>
</evidence>
<dbReference type="AlphaFoldDB" id="A0A9D3XZN1"/>
<sequence>MCSRACYPSGNEVSVLKQSVTTLTNKIADLEQDLDNANQYSRRHCVIVSNVPENSDESTDDIILNIAKESGSNIILSDIDRSPQKWTTKKE</sequence>
<gene>
    <name evidence="2" type="ORF">DPMN_194970</name>
</gene>
<evidence type="ECO:0000313" key="2">
    <source>
        <dbReference type="EMBL" id="KAH3690208.1"/>
    </source>
</evidence>
<comment type="caution">
    <text evidence="2">The sequence shown here is derived from an EMBL/GenBank/DDBJ whole genome shotgun (WGS) entry which is preliminary data.</text>
</comment>
<keyword evidence="1" id="KW-0175">Coiled coil</keyword>
<reference evidence="2" key="2">
    <citation type="submission" date="2020-11" db="EMBL/GenBank/DDBJ databases">
        <authorList>
            <person name="McCartney M.A."/>
            <person name="Auch B."/>
            <person name="Kono T."/>
            <person name="Mallez S."/>
            <person name="Becker A."/>
            <person name="Gohl D.M."/>
            <person name="Silverstein K.A.T."/>
            <person name="Koren S."/>
            <person name="Bechman K.B."/>
            <person name="Herman A."/>
            <person name="Abrahante J.E."/>
            <person name="Garbe J."/>
        </authorList>
    </citation>
    <scope>NUCLEOTIDE SEQUENCE</scope>
    <source>
        <strain evidence="2">Duluth1</strain>
        <tissue evidence="2">Whole animal</tissue>
    </source>
</reference>
<keyword evidence="3" id="KW-1185">Reference proteome</keyword>
<feature type="coiled-coil region" evidence="1">
    <location>
        <begin position="13"/>
        <end position="40"/>
    </location>
</feature>
<dbReference type="EMBL" id="JAIWYP010000073">
    <property type="protein sequence ID" value="KAH3690208.1"/>
    <property type="molecule type" value="Genomic_DNA"/>
</dbReference>
<dbReference type="Proteomes" id="UP000828390">
    <property type="component" value="Unassembled WGS sequence"/>
</dbReference>
<protein>
    <submittedName>
        <fullName evidence="2">Uncharacterized protein</fullName>
    </submittedName>
</protein>
<organism evidence="2 3">
    <name type="scientific">Dreissena polymorpha</name>
    <name type="common">Zebra mussel</name>
    <name type="synonym">Mytilus polymorpha</name>
    <dbReference type="NCBI Taxonomy" id="45954"/>
    <lineage>
        <taxon>Eukaryota</taxon>
        <taxon>Metazoa</taxon>
        <taxon>Spiralia</taxon>
        <taxon>Lophotrochozoa</taxon>
        <taxon>Mollusca</taxon>
        <taxon>Bivalvia</taxon>
        <taxon>Autobranchia</taxon>
        <taxon>Heteroconchia</taxon>
        <taxon>Euheterodonta</taxon>
        <taxon>Imparidentia</taxon>
        <taxon>Neoheterodontei</taxon>
        <taxon>Myida</taxon>
        <taxon>Dreissenoidea</taxon>
        <taxon>Dreissenidae</taxon>
        <taxon>Dreissena</taxon>
    </lineage>
</organism>